<evidence type="ECO:0000256" key="2">
    <source>
        <dbReference type="SAM" id="MobiDB-lite"/>
    </source>
</evidence>
<dbReference type="InterPro" id="IPR005024">
    <property type="entry name" value="Snf7_fam"/>
</dbReference>
<evidence type="ECO:0000256" key="1">
    <source>
        <dbReference type="ARBA" id="ARBA00006190"/>
    </source>
</evidence>
<feature type="region of interest" description="Disordered" evidence="2">
    <location>
        <begin position="179"/>
        <end position="201"/>
    </location>
</feature>
<feature type="compositionally biased region" description="Basic and acidic residues" evidence="2">
    <location>
        <begin position="10"/>
        <end position="35"/>
    </location>
</feature>
<organism evidence="3 4">
    <name type="scientific">Frankliniella occidentalis</name>
    <name type="common">Western flower thrips</name>
    <name type="synonym">Euthrips occidentalis</name>
    <dbReference type="NCBI Taxonomy" id="133901"/>
    <lineage>
        <taxon>Eukaryota</taxon>
        <taxon>Metazoa</taxon>
        <taxon>Ecdysozoa</taxon>
        <taxon>Arthropoda</taxon>
        <taxon>Hexapoda</taxon>
        <taxon>Insecta</taxon>
        <taxon>Pterygota</taxon>
        <taxon>Neoptera</taxon>
        <taxon>Paraneoptera</taxon>
        <taxon>Thysanoptera</taxon>
        <taxon>Terebrantia</taxon>
        <taxon>Thripoidea</taxon>
        <taxon>Thripidae</taxon>
        <taxon>Frankliniella</taxon>
    </lineage>
</organism>
<dbReference type="OrthoDB" id="5594417at2759"/>
<comment type="similarity">
    <text evidence="1">Belongs to the SNF7 family.</text>
</comment>
<dbReference type="Gene3D" id="6.10.140.1230">
    <property type="match status" value="1"/>
</dbReference>
<feature type="compositionally biased region" description="Basic and acidic residues" evidence="2">
    <location>
        <begin position="184"/>
        <end position="199"/>
    </location>
</feature>
<dbReference type="GeneID" id="113213286"/>
<name>A0A6J1T573_FRAOC</name>
<accession>A0A6J1T573</accession>
<dbReference type="Pfam" id="PF03357">
    <property type="entry name" value="Snf7"/>
    <property type="match status" value="1"/>
</dbReference>
<dbReference type="KEGG" id="foc:113213286"/>
<keyword evidence="3" id="KW-1185">Reference proteome</keyword>
<dbReference type="Proteomes" id="UP000504606">
    <property type="component" value="Unplaced"/>
</dbReference>
<feature type="region of interest" description="Disordered" evidence="2">
    <location>
        <begin position="1"/>
        <end position="35"/>
    </location>
</feature>
<protein>
    <submittedName>
        <fullName evidence="4">Charged multivesicular body protein 2b-B</fullName>
    </submittedName>
</protein>
<sequence>MDWLFGSKPTLKEQQRENDRALRKANRDMDREKRHLEMEEKKLEQEIKKMAKEGNKDGCAILAKQLVNLRKQKSRTLAASGKIQSVGYHNKAMGANVKLADAMGTTAKTMSTMNNILKPEKIAADMRAFGEANMKMTMTDEMINDTLDDIMAGSDEEEETDQVVQQVLDEIGIEISGKMARAPATHDKIGETSKSKLPTDDEIEAQLAKLRA</sequence>
<dbReference type="AlphaFoldDB" id="A0A6J1T573"/>
<dbReference type="CTD" id="25978"/>
<reference evidence="4" key="1">
    <citation type="submission" date="2025-08" db="UniProtKB">
        <authorList>
            <consortium name="RefSeq"/>
        </authorList>
    </citation>
    <scope>IDENTIFICATION</scope>
    <source>
        <tissue evidence="4">Whole organism</tissue>
    </source>
</reference>
<evidence type="ECO:0000313" key="4">
    <source>
        <dbReference type="RefSeq" id="XP_026288087.1"/>
    </source>
</evidence>
<dbReference type="PANTHER" id="PTHR10476">
    <property type="entry name" value="CHARGED MULTIVESICULAR BODY PROTEIN"/>
    <property type="match status" value="1"/>
</dbReference>
<dbReference type="GO" id="GO:0007034">
    <property type="term" value="P:vacuolar transport"/>
    <property type="evidence" value="ECO:0007669"/>
    <property type="project" value="InterPro"/>
</dbReference>
<gene>
    <name evidence="4" type="primary">LOC113213286</name>
</gene>
<evidence type="ECO:0000313" key="3">
    <source>
        <dbReference type="Proteomes" id="UP000504606"/>
    </source>
</evidence>
<dbReference type="RefSeq" id="XP_026288087.1">
    <property type="nucleotide sequence ID" value="XM_026432302.2"/>
</dbReference>
<proteinExistence type="inferred from homology"/>